<dbReference type="EMBL" id="FOOI01000006">
    <property type="protein sequence ID" value="SFG53972.1"/>
    <property type="molecule type" value="Genomic_DNA"/>
</dbReference>
<dbReference type="AlphaFoldDB" id="A0A1I2SMR7"/>
<gene>
    <name evidence="2" type="ORF">FHR37_002882</name>
    <name evidence="3" type="ORF">SAMN05421678_106282</name>
</gene>
<evidence type="ECO:0000313" key="3">
    <source>
        <dbReference type="EMBL" id="SFG53972.1"/>
    </source>
</evidence>
<name>A0A1I2SMR7_9ACTN</name>
<accession>A0A1I2SMR7</accession>
<evidence type="ECO:0000313" key="2">
    <source>
        <dbReference type="EMBL" id="NYH84031.1"/>
    </source>
</evidence>
<keyword evidence="5" id="KW-1185">Reference proteome</keyword>
<dbReference type="Proteomes" id="UP000533017">
    <property type="component" value="Unassembled WGS sequence"/>
</dbReference>
<evidence type="ECO:0000313" key="4">
    <source>
        <dbReference type="Proteomes" id="UP000199052"/>
    </source>
</evidence>
<reference evidence="3 4" key="1">
    <citation type="submission" date="2016-10" db="EMBL/GenBank/DDBJ databases">
        <authorList>
            <person name="de Groot N.N."/>
        </authorList>
    </citation>
    <scope>NUCLEOTIDE SEQUENCE [LARGE SCALE GENOMIC DNA]</scope>
    <source>
        <strain evidence="3 4">CPCC 202808</strain>
    </source>
</reference>
<protein>
    <submittedName>
        <fullName evidence="3">Uncharacterized protein</fullName>
    </submittedName>
</protein>
<evidence type="ECO:0000256" key="1">
    <source>
        <dbReference type="SAM" id="MobiDB-lite"/>
    </source>
</evidence>
<sequence length="36" mass="3523">MSQVAATLSTRLYGMHRAPDVAAGGGAPDGVPPAEA</sequence>
<evidence type="ECO:0000313" key="5">
    <source>
        <dbReference type="Proteomes" id="UP000533017"/>
    </source>
</evidence>
<proteinExistence type="predicted"/>
<organism evidence="3 4">
    <name type="scientific">Actinopolymorpha cephalotaxi</name>
    <dbReference type="NCBI Taxonomy" id="504797"/>
    <lineage>
        <taxon>Bacteria</taxon>
        <taxon>Bacillati</taxon>
        <taxon>Actinomycetota</taxon>
        <taxon>Actinomycetes</taxon>
        <taxon>Propionibacteriales</taxon>
        <taxon>Actinopolymorphaceae</taxon>
        <taxon>Actinopolymorpha</taxon>
    </lineage>
</organism>
<dbReference type="EMBL" id="JACBZA010000001">
    <property type="protein sequence ID" value="NYH84031.1"/>
    <property type="molecule type" value="Genomic_DNA"/>
</dbReference>
<reference evidence="2 5" key="2">
    <citation type="submission" date="2020-07" db="EMBL/GenBank/DDBJ databases">
        <title>Sequencing the genomes of 1000 actinobacteria strains.</title>
        <authorList>
            <person name="Klenk H.-P."/>
        </authorList>
    </citation>
    <scope>NUCLEOTIDE SEQUENCE [LARGE SCALE GENOMIC DNA]</scope>
    <source>
        <strain evidence="2 5">DSM 45117</strain>
    </source>
</reference>
<feature type="region of interest" description="Disordered" evidence="1">
    <location>
        <begin position="15"/>
        <end position="36"/>
    </location>
</feature>
<dbReference type="Proteomes" id="UP000199052">
    <property type="component" value="Unassembled WGS sequence"/>
</dbReference>